<reference evidence="3" key="1">
    <citation type="submission" date="2021-07" db="EMBL/GenBank/DDBJ databases">
        <authorList>
            <person name="Catto M.A."/>
            <person name="Jacobson A."/>
            <person name="Kennedy G."/>
            <person name="Labadie P."/>
            <person name="Hunt B.G."/>
            <person name="Srinivasan R."/>
        </authorList>
    </citation>
    <scope>NUCLEOTIDE SEQUENCE</scope>
    <source>
        <strain evidence="3">PL_HMW_Pooled</strain>
        <tissue evidence="3">Head</tissue>
    </source>
</reference>
<name>A0AAE1GSA3_9NEOP</name>
<keyword evidence="2" id="KW-0472">Membrane</keyword>
<comment type="caution">
    <text evidence="3">The sequence shown here is derived from an EMBL/GenBank/DDBJ whole genome shotgun (WGS) entry which is preliminary data.</text>
</comment>
<keyword evidence="4" id="KW-1185">Reference proteome</keyword>
<dbReference type="Pfam" id="PF20721">
    <property type="entry name" value="C19orf12"/>
    <property type="match status" value="1"/>
</dbReference>
<dbReference type="Proteomes" id="UP001219518">
    <property type="component" value="Unassembled WGS sequence"/>
</dbReference>
<feature type="non-terminal residue" evidence="3">
    <location>
        <position position="1"/>
    </location>
</feature>
<sequence length="180" mass="19347">KQACLSGFKDIARQSTKTLSYIESNVVSLVSVPQSSLKVTMPLNTSEVMYILSELAEQKNLRVAVTESLKCGLGVGLSAAICSILLGPIGLAIGGTVSSVMASYMMRGKYKSVALVIAEDMTPLQQEQLAASCMRIIADFRIDDVTILLPLLLNSPSAQQALMTQLVTYVTSQMKLQIID</sequence>
<dbReference type="PANTHER" id="PTHR31493:SF1">
    <property type="entry name" value="PROTEIN C19ORF12"/>
    <property type="match status" value="1"/>
</dbReference>
<protein>
    <submittedName>
        <fullName evidence="3">Protein C19orf12-like protein</fullName>
    </submittedName>
</protein>
<keyword evidence="2" id="KW-0812">Transmembrane</keyword>
<feature type="transmembrane region" description="Helical" evidence="2">
    <location>
        <begin position="77"/>
        <end position="102"/>
    </location>
</feature>
<gene>
    <name evidence="3" type="ORF">KUF71_018595</name>
</gene>
<keyword evidence="2" id="KW-1133">Transmembrane helix</keyword>
<comment type="similarity">
    <text evidence="1">Belongs to the C19orf12 family.</text>
</comment>
<dbReference type="AlphaFoldDB" id="A0AAE1GSA3"/>
<evidence type="ECO:0000256" key="1">
    <source>
        <dbReference type="ARBA" id="ARBA00029457"/>
    </source>
</evidence>
<evidence type="ECO:0000256" key="2">
    <source>
        <dbReference type="SAM" id="Phobius"/>
    </source>
</evidence>
<dbReference type="InterPro" id="IPR033369">
    <property type="entry name" value="C19orf12"/>
</dbReference>
<evidence type="ECO:0000313" key="3">
    <source>
        <dbReference type="EMBL" id="KAK3907958.1"/>
    </source>
</evidence>
<organism evidence="3 4">
    <name type="scientific">Frankliniella fusca</name>
    <dbReference type="NCBI Taxonomy" id="407009"/>
    <lineage>
        <taxon>Eukaryota</taxon>
        <taxon>Metazoa</taxon>
        <taxon>Ecdysozoa</taxon>
        <taxon>Arthropoda</taxon>
        <taxon>Hexapoda</taxon>
        <taxon>Insecta</taxon>
        <taxon>Pterygota</taxon>
        <taxon>Neoptera</taxon>
        <taxon>Paraneoptera</taxon>
        <taxon>Thysanoptera</taxon>
        <taxon>Terebrantia</taxon>
        <taxon>Thripoidea</taxon>
        <taxon>Thripidae</taxon>
        <taxon>Frankliniella</taxon>
    </lineage>
</organism>
<proteinExistence type="inferred from homology"/>
<dbReference type="PANTHER" id="PTHR31493">
    <property type="entry name" value="NAZO FAMILY MEMBER"/>
    <property type="match status" value="1"/>
</dbReference>
<dbReference type="EMBL" id="JAHWGI010000026">
    <property type="protein sequence ID" value="KAK3907958.1"/>
    <property type="molecule type" value="Genomic_DNA"/>
</dbReference>
<evidence type="ECO:0000313" key="4">
    <source>
        <dbReference type="Proteomes" id="UP001219518"/>
    </source>
</evidence>
<reference evidence="3" key="2">
    <citation type="journal article" date="2023" name="BMC Genomics">
        <title>Pest status, molecular evolution, and epigenetic factors derived from the genome assembly of Frankliniella fusca, a thysanopteran phytovirus vector.</title>
        <authorList>
            <person name="Catto M.A."/>
            <person name="Labadie P.E."/>
            <person name="Jacobson A.L."/>
            <person name="Kennedy G.G."/>
            <person name="Srinivasan R."/>
            <person name="Hunt B.G."/>
        </authorList>
    </citation>
    <scope>NUCLEOTIDE SEQUENCE</scope>
    <source>
        <strain evidence="3">PL_HMW_Pooled</strain>
    </source>
</reference>
<accession>A0AAE1GSA3</accession>